<evidence type="ECO:0000256" key="1">
    <source>
        <dbReference type="SAM" id="MobiDB-lite"/>
    </source>
</evidence>
<dbReference type="SUPFAM" id="SSF46689">
    <property type="entry name" value="Homeodomain-like"/>
    <property type="match status" value="1"/>
</dbReference>
<dbReference type="Gene3D" id="1.20.58.1880">
    <property type="match status" value="1"/>
</dbReference>
<feature type="compositionally biased region" description="Polar residues" evidence="1">
    <location>
        <begin position="346"/>
        <end position="373"/>
    </location>
</feature>
<dbReference type="EMBL" id="HBGS01000021">
    <property type="protein sequence ID" value="CAD9368061.1"/>
    <property type="molecule type" value="Transcribed_RNA"/>
</dbReference>
<feature type="region of interest" description="Disordered" evidence="1">
    <location>
        <begin position="105"/>
        <end position="161"/>
    </location>
</feature>
<name>A0A7S2AHH8_9STRA</name>
<feature type="domain" description="HTH myb-type" evidence="3">
    <location>
        <begin position="17"/>
        <end position="71"/>
    </location>
</feature>
<protein>
    <recommendedName>
        <fullName evidence="5">SANT domain-containing protein</fullName>
    </recommendedName>
</protein>
<feature type="compositionally biased region" description="Basic and acidic residues" evidence="1">
    <location>
        <begin position="126"/>
        <end position="138"/>
    </location>
</feature>
<evidence type="ECO:0008006" key="5">
    <source>
        <dbReference type="Google" id="ProtNLM"/>
    </source>
</evidence>
<feature type="compositionally biased region" description="Low complexity" evidence="1">
    <location>
        <begin position="507"/>
        <end position="529"/>
    </location>
</feature>
<dbReference type="CDD" id="cd00167">
    <property type="entry name" value="SANT"/>
    <property type="match status" value="1"/>
</dbReference>
<feature type="region of interest" description="Disordered" evidence="1">
    <location>
        <begin position="507"/>
        <end position="576"/>
    </location>
</feature>
<dbReference type="InterPro" id="IPR017930">
    <property type="entry name" value="Myb_dom"/>
</dbReference>
<dbReference type="PROSITE" id="PS51294">
    <property type="entry name" value="HTH_MYB"/>
    <property type="match status" value="1"/>
</dbReference>
<proteinExistence type="predicted"/>
<feature type="region of interest" description="Disordered" evidence="1">
    <location>
        <begin position="1"/>
        <end position="22"/>
    </location>
</feature>
<dbReference type="InterPro" id="IPR009057">
    <property type="entry name" value="Homeodomain-like_sf"/>
</dbReference>
<gene>
    <name evidence="4" type="ORF">DSPE1174_LOCUS14</name>
</gene>
<feature type="compositionally biased region" description="Low complexity" evidence="1">
    <location>
        <begin position="193"/>
        <end position="207"/>
    </location>
</feature>
<evidence type="ECO:0000313" key="4">
    <source>
        <dbReference type="EMBL" id="CAD9368061.1"/>
    </source>
</evidence>
<accession>A0A7S2AHH8</accession>
<dbReference type="SMART" id="SM00717">
    <property type="entry name" value="SANT"/>
    <property type="match status" value="1"/>
</dbReference>
<evidence type="ECO:0000259" key="3">
    <source>
        <dbReference type="PROSITE" id="PS51294"/>
    </source>
</evidence>
<dbReference type="InterPro" id="IPR001005">
    <property type="entry name" value="SANT/Myb"/>
</dbReference>
<evidence type="ECO:0000259" key="2">
    <source>
        <dbReference type="PROSITE" id="PS50090"/>
    </source>
</evidence>
<feature type="compositionally biased region" description="Low complexity" evidence="1">
    <location>
        <begin position="646"/>
        <end position="659"/>
    </location>
</feature>
<dbReference type="Pfam" id="PF00249">
    <property type="entry name" value="Myb_DNA-binding"/>
    <property type="match status" value="1"/>
</dbReference>
<feature type="compositionally biased region" description="Polar residues" evidence="1">
    <location>
        <begin position="564"/>
        <end position="575"/>
    </location>
</feature>
<organism evidence="4">
    <name type="scientific">Octactis speculum</name>
    <dbReference type="NCBI Taxonomy" id="3111310"/>
    <lineage>
        <taxon>Eukaryota</taxon>
        <taxon>Sar</taxon>
        <taxon>Stramenopiles</taxon>
        <taxon>Ochrophyta</taxon>
        <taxon>Dictyochophyceae</taxon>
        <taxon>Dictyochales</taxon>
        <taxon>Dictyochaceae</taxon>
        <taxon>Octactis</taxon>
    </lineage>
</organism>
<feature type="region of interest" description="Disordered" evidence="1">
    <location>
        <begin position="639"/>
        <end position="697"/>
    </location>
</feature>
<feature type="region of interest" description="Disordered" evidence="1">
    <location>
        <begin position="346"/>
        <end position="438"/>
    </location>
</feature>
<dbReference type="AlphaFoldDB" id="A0A7S2AHH8"/>
<dbReference type="PROSITE" id="PS50090">
    <property type="entry name" value="MYB_LIKE"/>
    <property type="match status" value="1"/>
</dbReference>
<feature type="region of interest" description="Disordered" evidence="1">
    <location>
        <begin position="189"/>
        <end position="213"/>
    </location>
</feature>
<feature type="compositionally biased region" description="Gly residues" evidence="1">
    <location>
        <begin position="390"/>
        <end position="402"/>
    </location>
</feature>
<reference evidence="4" key="1">
    <citation type="submission" date="2021-01" db="EMBL/GenBank/DDBJ databases">
        <authorList>
            <person name="Corre E."/>
            <person name="Pelletier E."/>
            <person name="Niang G."/>
            <person name="Scheremetjew M."/>
            <person name="Finn R."/>
            <person name="Kale V."/>
            <person name="Holt S."/>
            <person name="Cochrane G."/>
            <person name="Meng A."/>
            <person name="Brown T."/>
            <person name="Cohen L."/>
        </authorList>
    </citation>
    <scope>NUCLEOTIDE SEQUENCE</scope>
    <source>
        <strain evidence="4">CCMP1381</strain>
    </source>
</reference>
<feature type="domain" description="Myb-like" evidence="2">
    <location>
        <begin position="24"/>
        <end position="67"/>
    </location>
</feature>
<sequence>MDDASDRTQMLDSMGPHNRRPVQKWTPIEKDMFLKHFKVYGKNWSVLTQLIPNKTESQIKNYYQNYKNRLGLHDMHTIRPPNHGSGAASDVGMVWPVSIEERARNRQRHNQSMASPESISRQGRSSSDDGGSHQDSRVVHQHRHEGANVGNPDNHYDHRSQPHRHEMDMAGYQNTDGGEIMYGGHRAGESMISPGSHHGQHGGSHASALQHLGNPNVFNSSLLADPMRQPGFSAAGGSSTSSGVNGGIGGGLGSLMASGGLLNGNPLQLSHLLPSDWMNELAHQSSLALSTAPSQTVQSMPLMSVQSNAQMLGGLAAPMNQRINPYPLHNMAPNLFEPLHAMAHHSTPNVSSAQLNSSSTRQAQTQQDSSPRQRMSEMEPVDRAGQPVDHGGGGGGSHGGSSMGNSMSAVEDCSMGEDEAEGHRPSVQSGHQSKHDSSHQMVHHSARLLGLNYTGSEALHGHSQGSTVMLGSMPSHVSHSHGMSHVTSHTGSHGPVHAQYAAAAAAAGHGLAPGHGLPSSIHSIPSSHSRGGEDVDQVEQQQQQHPYENQRRNQQKPEGGGRQRYNSDGSMSNDGSVGGLAGILRAHAGMLPPLAPSLATSINGLGKQMMPQHANYIHRLPLDSASDNGQGHAALGAMRQSQGLIQQTSHSSQQQGQAQDMNPGQFMMDPSLVTRSMQRGDTTEQRPWPPSGSRSGW</sequence>